<protein>
    <recommendedName>
        <fullName evidence="4">DUF4232 domain-containing protein</fullName>
    </recommendedName>
</protein>
<gene>
    <name evidence="2" type="ORF">BJ969_005864</name>
</gene>
<keyword evidence="3" id="KW-1185">Reference proteome</keyword>
<name>A0A840NJM7_9PSEU</name>
<dbReference type="AlphaFoldDB" id="A0A840NJM7"/>
<accession>A0A840NJM7</accession>
<sequence>MKLTRTLAATAVAGVALGLSGLTAGSALANPSDTLCTSDDVNIEVTRDLADPGEYEAFLVKYTAATPETNCKLEGGSADFAFFDGADKIKGVEVQVDHGPNEPVNVDGSLFGISRIAQKVDAPANPAVPTTVEFNLPGIPDGPAAHEVAAWPAGEPIKGDVLIATPISQSAAE</sequence>
<dbReference type="EMBL" id="JACHIV010000001">
    <property type="protein sequence ID" value="MBB5072776.1"/>
    <property type="molecule type" value="Genomic_DNA"/>
</dbReference>
<comment type="caution">
    <text evidence="2">The sequence shown here is derived from an EMBL/GenBank/DDBJ whole genome shotgun (WGS) entry which is preliminary data.</text>
</comment>
<reference evidence="2 3" key="1">
    <citation type="submission" date="2020-08" db="EMBL/GenBank/DDBJ databases">
        <title>Sequencing the genomes of 1000 actinobacteria strains.</title>
        <authorList>
            <person name="Klenk H.-P."/>
        </authorList>
    </citation>
    <scope>NUCLEOTIDE SEQUENCE [LARGE SCALE GENOMIC DNA]</scope>
    <source>
        <strain evidence="2 3">DSM 45582</strain>
    </source>
</reference>
<organism evidence="2 3">
    <name type="scientific">Saccharopolyspora gloriosae</name>
    <dbReference type="NCBI Taxonomy" id="455344"/>
    <lineage>
        <taxon>Bacteria</taxon>
        <taxon>Bacillati</taxon>
        <taxon>Actinomycetota</taxon>
        <taxon>Actinomycetes</taxon>
        <taxon>Pseudonocardiales</taxon>
        <taxon>Pseudonocardiaceae</taxon>
        <taxon>Saccharopolyspora</taxon>
    </lineage>
</organism>
<feature type="signal peptide" evidence="1">
    <location>
        <begin position="1"/>
        <end position="29"/>
    </location>
</feature>
<evidence type="ECO:0008006" key="4">
    <source>
        <dbReference type="Google" id="ProtNLM"/>
    </source>
</evidence>
<proteinExistence type="predicted"/>
<evidence type="ECO:0000256" key="1">
    <source>
        <dbReference type="SAM" id="SignalP"/>
    </source>
</evidence>
<dbReference type="RefSeq" id="WP_184484349.1">
    <property type="nucleotide sequence ID" value="NZ_JACHIV010000001.1"/>
</dbReference>
<evidence type="ECO:0000313" key="3">
    <source>
        <dbReference type="Proteomes" id="UP000580474"/>
    </source>
</evidence>
<feature type="chain" id="PRO_5032307546" description="DUF4232 domain-containing protein" evidence="1">
    <location>
        <begin position="30"/>
        <end position="173"/>
    </location>
</feature>
<dbReference type="Proteomes" id="UP000580474">
    <property type="component" value="Unassembled WGS sequence"/>
</dbReference>
<evidence type="ECO:0000313" key="2">
    <source>
        <dbReference type="EMBL" id="MBB5072776.1"/>
    </source>
</evidence>
<keyword evidence="1" id="KW-0732">Signal</keyword>